<dbReference type="PANTHER" id="PTHR34382:SF7">
    <property type="entry name" value="PTS SYSTEM N,N'-DIACETYLCHITOBIOSE-SPECIFIC EIIA COMPONENT"/>
    <property type="match status" value="1"/>
</dbReference>
<evidence type="ECO:0000256" key="2">
    <source>
        <dbReference type="ARBA" id="ARBA00022597"/>
    </source>
</evidence>
<dbReference type="PIRSF" id="PIRSF000699">
    <property type="entry name" value="PTS_IILac_III"/>
    <property type="match status" value="1"/>
</dbReference>
<evidence type="ECO:0000256" key="5">
    <source>
        <dbReference type="PIRSR" id="PIRSR000699-1"/>
    </source>
</evidence>
<evidence type="ECO:0000313" key="8">
    <source>
        <dbReference type="Proteomes" id="UP000051621"/>
    </source>
</evidence>
<comment type="caution">
    <text evidence="7">The sequence shown here is derived from an EMBL/GenBank/DDBJ whole genome shotgun (WGS) entry which is preliminary data.</text>
</comment>
<dbReference type="Pfam" id="PF02255">
    <property type="entry name" value="PTS_IIA"/>
    <property type="match status" value="1"/>
</dbReference>
<dbReference type="Proteomes" id="UP000051621">
    <property type="component" value="Unassembled WGS sequence"/>
</dbReference>
<keyword evidence="2" id="KW-0762">Sugar transport</keyword>
<feature type="modified residue" description="Phosphohistidine; by HPr" evidence="6">
    <location>
        <position position="91"/>
    </location>
</feature>
<evidence type="ECO:0000256" key="1">
    <source>
        <dbReference type="ARBA" id="ARBA00022448"/>
    </source>
</evidence>
<evidence type="ECO:0000313" key="7">
    <source>
        <dbReference type="EMBL" id="KRL03535.1"/>
    </source>
</evidence>
<keyword evidence="3" id="KW-0808">Transferase</keyword>
<dbReference type="PROSITE" id="PS51095">
    <property type="entry name" value="PTS_EIIA_TYPE_3"/>
    <property type="match status" value="1"/>
</dbReference>
<protein>
    <submittedName>
        <fullName evidence="7">Uncharacterized protein</fullName>
    </submittedName>
</protein>
<sequence>MKEDNRKECWVLGEKVDENEQVCFEIISNAGTAKSLAMEAFYAAKEKDYESANLKLKEANSYYVQAHKTHASLVQKEAEGDHVKLSLLLVHAESQLMSTETIYQLVVEMIEMYKEFRK</sequence>
<keyword evidence="8" id="KW-1185">Reference proteome</keyword>
<proteinExistence type="predicted"/>
<evidence type="ECO:0000256" key="6">
    <source>
        <dbReference type="PROSITE-ProRule" id="PRU00418"/>
    </source>
</evidence>
<dbReference type="Gene3D" id="1.20.58.80">
    <property type="entry name" value="Phosphotransferase system, lactose/cellobiose-type IIA subunit"/>
    <property type="match status" value="1"/>
</dbReference>
<reference evidence="7 8" key="1">
    <citation type="journal article" date="2015" name="Genome Announc.">
        <title>Expanding the biotechnology potential of lactobacilli through comparative genomics of 213 strains and associated genera.</title>
        <authorList>
            <person name="Sun Z."/>
            <person name="Harris H.M."/>
            <person name="McCann A."/>
            <person name="Guo C."/>
            <person name="Argimon S."/>
            <person name="Zhang W."/>
            <person name="Yang X."/>
            <person name="Jeffery I.B."/>
            <person name="Cooney J.C."/>
            <person name="Kagawa T.F."/>
            <person name="Liu W."/>
            <person name="Song Y."/>
            <person name="Salvetti E."/>
            <person name="Wrobel A."/>
            <person name="Rasinkangas P."/>
            <person name="Parkhill J."/>
            <person name="Rea M.C."/>
            <person name="O'Sullivan O."/>
            <person name="Ritari J."/>
            <person name="Douillard F.P."/>
            <person name="Paul Ross R."/>
            <person name="Yang R."/>
            <person name="Briner A.E."/>
            <person name="Felis G.E."/>
            <person name="de Vos W.M."/>
            <person name="Barrangou R."/>
            <person name="Klaenhammer T.R."/>
            <person name="Caufield P.W."/>
            <person name="Cui Y."/>
            <person name="Zhang H."/>
            <person name="O'Toole P.W."/>
        </authorList>
    </citation>
    <scope>NUCLEOTIDE SEQUENCE [LARGE SCALE GENOMIC DNA]</scope>
    <source>
        <strain evidence="7 8">DSM 19910</strain>
    </source>
</reference>
<accession>A0A0R1M5Y6</accession>
<dbReference type="InterPro" id="IPR003188">
    <property type="entry name" value="PTS_IIA_lac/cel"/>
</dbReference>
<dbReference type="AlphaFoldDB" id="A0A0R1M5Y6"/>
<dbReference type="GO" id="GO:0009401">
    <property type="term" value="P:phosphoenolpyruvate-dependent sugar phosphotransferase system"/>
    <property type="evidence" value="ECO:0007669"/>
    <property type="project" value="UniProtKB-KW"/>
</dbReference>
<feature type="active site" description="Tele-phosphohistidine intermediate" evidence="5">
    <location>
        <position position="91"/>
    </location>
</feature>
<dbReference type="EMBL" id="AZEF01000002">
    <property type="protein sequence ID" value="KRL03535.1"/>
    <property type="molecule type" value="Genomic_DNA"/>
</dbReference>
<dbReference type="PATRIC" id="fig|1423731.3.peg.1834"/>
<dbReference type="InterPro" id="IPR036542">
    <property type="entry name" value="PTS_IIA_lac/cel_sf"/>
</dbReference>
<evidence type="ECO:0000256" key="3">
    <source>
        <dbReference type="ARBA" id="ARBA00022679"/>
    </source>
</evidence>
<name>A0A0R1M5Y6_9LACO</name>
<evidence type="ECO:0000256" key="4">
    <source>
        <dbReference type="ARBA" id="ARBA00022683"/>
    </source>
</evidence>
<keyword evidence="4" id="KW-0598">Phosphotransferase system</keyword>
<dbReference type="SUPFAM" id="SSF46973">
    <property type="entry name" value="Enzyme IIa from lactose specific PTS, IIa-lac"/>
    <property type="match status" value="1"/>
</dbReference>
<organism evidence="7 8">
    <name type="scientific">Liquorilactobacillus capillatus DSM 19910</name>
    <dbReference type="NCBI Taxonomy" id="1423731"/>
    <lineage>
        <taxon>Bacteria</taxon>
        <taxon>Bacillati</taxon>
        <taxon>Bacillota</taxon>
        <taxon>Bacilli</taxon>
        <taxon>Lactobacillales</taxon>
        <taxon>Lactobacillaceae</taxon>
        <taxon>Liquorilactobacillus</taxon>
    </lineage>
</organism>
<dbReference type="PANTHER" id="PTHR34382">
    <property type="entry name" value="PTS SYSTEM N,N'-DIACETYLCHITOBIOSE-SPECIFIC EIIA COMPONENT"/>
    <property type="match status" value="1"/>
</dbReference>
<dbReference type="GO" id="GO:0016740">
    <property type="term" value="F:transferase activity"/>
    <property type="evidence" value="ECO:0007669"/>
    <property type="project" value="UniProtKB-KW"/>
</dbReference>
<dbReference type="STRING" id="1423731.FC81_GL001789"/>
<dbReference type="CDD" id="cd00215">
    <property type="entry name" value="PTS_IIA_lac"/>
    <property type="match status" value="1"/>
</dbReference>
<keyword evidence="1" id="KW-0813">Transport</keyword>
<gene>
    <name evidence="7" type="ORF">FC81_GL001789</name>
</gene>